<organism evidence="1 2">
    <name type="scientific">Paenibacillus chungangensis</name>
    <dbReference type="NCBI Taxonomy" id="696535"/>
    <lineage>
        <taxon>Bacteria</taxon>
        <taxon>Bacillati</taxon>
        <taxon>Bacillota</taxon>
        <taxon>Bacilli</taxon>
        <taxon>Bacillales</taxon>
        <taxon>Paenibacillaceae</taxon>
        <taxon>Paenibacillus</taxon>
    </lineage>
</organism>
<proteinExistence type="predicted"/>
<evidence type="ECO:0000313" key="1">
    <source>
        <dbReference type="EMBL" id="MFD0958297.1"/>
    </source>
</evidence>
<dbReference type="Pfam" id="PF09580">
    <property type="entry name" value="Spore_YhcN_YlaJ"/>
    <property type="match status" value="2"/>
</dbReference>
<dbReference type="PROSITE" id="PS51257">
    <property type="entry name" value="PROKAR_LIPOPROTEIN"/>
    <property type="match status" value="1"/>
</dbReference>
<dbReference type="RefSeq" id="WP_377562028.1">
    <property type="nucleotide sequence ID" value="NZ_JBHTJZ010000005.1"/>
</dbReference>
<keyword evidence="2" id="KW-1185">Reference proteome</keyword>
<accession>A0ABW3HLG5</accession>
<dbReference type="Proteomes" id="UP001596989">
    <property type="component" value="Unassembled WGS sequence"/>
</dbReference>
<dbReference type="InterPro" id="IPR019076">
    <property type="entry name" value="Spore_lipoprot_YhcN/YlaJ-like"/>
</dbReference>
<gene>
    <name evidence="1" type="ORF">ACFQ2I_02755</name>
</gene>
<sequence length="240" mass="26981">MRMRNTWVVLSAGVVLSMLLGGCSVNQGHLGNKNIRANQVKLDANGNIIRDKRFANDGMNEMNRINGRMQLNNNLVGSHKNYRLEMSQSIGDKITEIVEVKSAYVMLADNNAYIALSLAERPGEWNRLSRSEMGKLDRNRIDENRRIGSLSTAEEMLTPELTQKIKSVVKENRPAVEHVYVSANPEFVGRMTAYFNDAQLGQPVQKYIAEFNAMAERVFPVAIDDEMTSDKTKSSGRLLD</sequence>
<evidence type="ECO:0000313" key="2">
    <source>
        <dbReference type="Proteomes" id="UP001596989"/>
    </source>
</evidence>
<keyword evidence="1" id="KW-0449">Lipoprotein</keyword>
<reference evidence="2" key="1">
    <citation type="journal article" date="2019" name="Int. J. Syst. Evol. Microbiol.">
        <title>The Global Catalogue of Microorganisms (GCM) 10K type strain sequencing project: providing services to taxonomists for standard genome sequencing and annotation.</title>
        <authorList>
            <consortium name="The Broad Institute Genomics Platform"/>
            <consortium name="The Broad Institute Genome Sequencing Center for Infectious Disease"/>
            <person name="Wu L."/>
            <person name="Ma J."/>
        </authorList>
    </citation>
    <scope>NUCLEOTIDE SEQUENCE [LARGE SCALE GENOMIC DNA]</scope>
    <source>
        <strain evidence="2">CCUG 59129</strain>
    </source>
</reference>
<protein>
    <submittedName>
        <fullName evidence="1">YhcN/YlaJ family sporulation lipoprotein</fullName>
    </submittedName>
</protein>
<name>A0ABW3HLG5_9BACL</name>
<dbReference type="EMBL" id="JBHTJZ010000005">
    <property type="protein sequence ID" value="MFD0958297.1"/>
    <property type="molecule type" value="Genomic_DNA"/>
</dbReference>
<comment type="caution">
    <text evidence="1">The sequence shown here is derived from an EMBL/GenBank/DDBJ whole genome shotgun (WGS) entry which is preliminary data.</text>
</comment>